<keyword evidence="2" id="KW-0472">Membrane</keyword>
<keyword evidence="2" id="KW-1133">Transmembrane helix</keyword>
<protein>
    <submittedName>
        <fullName evidence="3">Uncharacterized protein</fullName>
    </submittedName>
</protein>
<dbReference type="EnsemblPlants" id="AUR62038606-RA">
    <property type="protein sequence ID" value="AUR62038606-RA:cds"/>
    <property type="gene ID" value="AUR62038606"/>
</dbReference>
<accession>A0A803N0X2</accession>
<reference evidence="3" key="2">
    <citation type="submission" date="2021-03" db="UniProtKB">
        <authorList>
            <consortium name="EnsemblPlants"/>
        </authorList>
    </citation>
    <scope>IDENTIFICATION</scope>
</reference>
<feature type="region of interest" description="Disordered" evidence="1">
    <location>
        <begin position="64"/>
        <end position="90"/>
    </location>
</feature>
<feature type="compositionally biased region" description="Polar residues" evidence="1">
    <location>
        <begin position="77"/>
        <end position="87"/>
    </location>
</feature>
<organism evidence="3 4">
    <name type="scientific">Chenopodium quinoa</name>
    <name type="common">Quinoa</name>
    <dbReference type="NCBI Taxonomy" id="63459"/>
    <lineage>
        <taxon>Eukaryota</taxon>
        <taxon>Viridiplantae</taxon>
        <taxon>Streptophyta</taxon>
        <taxon>Embryophyta</taxon>
        <taxon>Tracheophyta</taxon>
        <taxon>Spermatophyta</taxon>
        <taxon>Magnoliopsida</taxon>
        <taxon>eudicotyledons</taxon>
        <taxon>Gunneridae</taxon>
        <taxon>Pentapetalae</taxon>
        <taxon>Caryophyllales</taxon>
        <taxon>Chenopodiaceae</taxon>
        <taxon>Chenopodioideae</taxon>
        <taxon>Atripliceae</taxon>
        <taxon>Chenopodium</taxon>
    </lineage>
</organism>
<dbReference type="Proteomes" id="UP000596660">
    <property type="component" value="Unplaced"/>
</dbReference>
<proteinExistence type="predicted"/>
<evidence type="ECO:0000256" key="2">
    <source>
        <dbReference type="SAM" id="Phobius"/>
    </source>
</evidence>
<feature type="transmembrane region" description="Helical" evidence="2">
    <location>
        <begin position="21"/>
        <end position="40"/>
    </location>
</feature>
<feature type="compositionally biased region" description="Basic and acidic residues" evidence="1">
    <location>
        <begin position="109"/>
        <end position="118"/>
    </location>
</feature>
<feature type="compositionally biased region" description="Low complexity" evidence="1">
    <location>
        <begin position="128"/>
        <end position="139"/>
    </location>
</feature>
<feature type="region of interest" description="Disordered" evidence="1">
    <location>
        <begin position="109"/>
        <end position="139"/>
    </location>
</feature>
<keyword evidence="2" id="KW-0812">Transmembrane</keyword>
<evidence type="ECO:0000313" key="4">
    <source>
        <dbReference type="Proteomes" id="UP000596660"/>
    </source>
</evidence>
<dbReference type="Gramene" id="AUR62038606-RA">
    <property type="protein sequence ID" value="AUR62038606-RA:cds"/>
    <property type="gene ID" value="AUR62038606"/>
</dbReference>
<feature type="compositionally biased region" description="Basic and acidic residues" evidence="1">
    <location>
        <begin position="64"/>
        <end position="76"/>
    </location>
</feature>
<sequence>MSDKVSTREALKRVRDDDKDMEFTVVVISFIMIVVGAWYGQKYRLKEGVVGALDGTHIKMTVPIEDRPRYRDRKGDLSTNETPQATAYHNKFIENRDDICTLFASDRATDEGAEHDDQAAAAMDTEIEGVSTSETSSEG</sequence>
<reference evidence="3" key="1">
    <citation type="journal article" date="2017" name="Nature">
        <title>The genome of Chenopodium quinoa.</title>
        <authorList>
            <person name="Jarvis D.E."/>
            <person name="Ho Y.S."/>
            <person name="Lightfoot D.J."/>
            <person name="Schmoeckel S.M."/>
            <person name="Li B."/>
            <person name="Borm T.J.A."/>
            <person name="Ohyanagi H."/>
            <person name="Mineta K."/>
            <person name="Michell C.T."/>
            <person name="Saber N."/>
            <person name="Kharbatia N.M."/>
            <person name="Rupper R.R."/>
            <person name="Sharp A.R."/>
            <person name="Dally N."/>
            <person name="Boughton B.A."/>
            <person name="Woo Y.H."/>
            <person name="Gao G."/>
            <person name="Schijlen E.G.W.M."/>
            <person name="Guo X."/>
            <person name="Momin A.A."/>
            <person name="Negrao S."/>
            <person name="Al-Babili S."/>
            <person name="Gehring C."/>
            <person name="Roessner U."/>
            <person name="Jung C."/>
            <person name="Murphy K."/>
            <person name="Arold S.T."/>
            <person name="Gojobori T."/>
            <person name="van der Linden C.G."/>
            <person name="van Loo E.N."/>
            <person name="Jellen E.N."/>
            <person name="Maughan P.J."/>
            <person name="Tester M."/>
        </authorList>
    </citation>
    <scope>NUCLEOTIDE SEQUENCE [LARGE SCALE GENOMIC DNA]</scope>
    <source>
        <strain evidence="3">cv. PI 614886</strain>
    </source>
</reference>
<dbReference type="AlphaFoldDB" id="A0A803N0X2"/>
<dbReference type="OMA" id="SIVHAIW"/>
<keyword evidence="4" id="KW-1185">Reference proteome</keyword>
<evidence type="ECO:0000256" key="1">
    <source>
        <dbReference type="SAM" id="MobiDB-lite"/>
    </source>
</evidence>
<name>A0A803N0X2_CHEQI</name>
<evidence type="ECO:0000313" key="3">
    <source>
        <dbReference type="EnsemblPlants" id="AUR62038606-RA:cds"/>
    </source>
</evidence>